<sequence>MEDSDNQPLLSSLNFNGTAPEIVDVLPPPNHEDTHVVIMAATYILLFLLGTCGNVAVLTTILHILRNRNNTLDNTLLYIIVLSCVDFGVCLSLPFTIIDQILGVWMFGSVLCKLHAVLESFGKIFSSLILTAMSFDRYAGVCISRNKSLRSRSMSIYILIGLSIYAMIILFPLIMSFETKEIILFEKMTGPNRVTRMKIEKCTIREISSTTFSTFTIFQFLFCFIIPLSLVTFFYTRLLMTLRKHARNFKSSHIPLMRISLYTLAVACFYFVCWTPFWAATVYAVYLENLGKGDGEISTWFVYCMYFIHALPFLNSSMNWLLYGALNSQLQQRANTHSEQTSARMTKVTATPVDRFSANGFKNTPMETKTALTTSTPEEEELLAVRLVSSNSPALL</sequence>
<evidence type="ECO:0000259" key="11">
    <source>
        <dbReference type="PROSITE" id="PS50262"/>
    </source>
</evidence>
<dbReference type="GO" id="GO:0043005">
    <property type="term" value="C:neuron projection"/>
    <property type="evidence" value="ECO:0007669"/>
    <property type="project" value="TreeGrafter"/>
</dbReference>
<dbReference type="PANTHER" id="PTHR24229:SF95">
    <property type="entry name" value="G-PROTEIN COUPLED RECEPTOR C06G4.5-RELATED"/>
    <property type="match status" value="1"/>
</dbReference>
<keyword evidence="7 9" id="KW-0675">Receptor</keyword>
<evidence type="ECO:0000313" key="13">
    <source>
        <dbReference type="Proteomes" id="UP001328107"/>
    </source>
</evidence>
<dbReference type="InterPro" id="IPR000276">
    <property type="entry name" value="GPCR_Rhodpsn"/>
</dbReference>
<feature type="transmembrane region" description="Helical" evidence="10">
    <location>
        <begin position="36"/>
        <end position="64"/>
    </location>
</feature>
<evidence type="ECO:0000256" key="1">
    <source>
        <dbReference type="ARBA" id="ARBA00004651"/>
    </source>
</evidence>
<keyword evidence="3 9" id="KW-0812">Transmembrane</keyword>
<name>A0AAN4ZPR3_9BILA</name>
<proteinExistence type="inferred from homology"/>
<dbReference type="Gene3D" id="1.20.1070.10">
    <property type="entry name" value="Rhodopsin 7-helix transmembrane proteins"/>
    <property type="match status" value="1"/>
</dbReference>
<evidence type="ECO:0000313" key="12">
    <source>
        <dbReference type="EMBL" id="GMR42463.1"/>
    </source>
</evidence>
<keyword evidence="8 9" id="KW-0807">Transducer</keyword>
<dbReference type="AlphaFoldDB" id="A0AAN4ZPR3"/>
<protein>
    <recommendedName>
        <fullName evidence="11">G-protein coupled receptors family 1 profile domain-containing protein</fullName>
    </recommendedName>
</protein>
<reference evidence="13" key="1">
    <citation type="submission" date="2022-10" db="EMBL/GenBank/DDBJ databases">
        <title>Genome assembly of Pristionchus species.</title>
        <authorList>
            <person name="Yoshida K."/>
            <person name="Sommer R.J."/>
        </authorList>
    </citation>
    <scope>NUCLEOTIDE SEQUENCE [LARGE SCALE GENOMIC DNA]</scope>
    <source>
        <strain evidence="13">RS5460</strain>
    </source>
</reference>
<feature type="transmembrane region" description="Helical" evidence="10">
    <location>
        <begin position="217"/>
        <end position="238"/>
    </location>
</feature>
<dbReference type="PANTHER" id="PTHR24229">
    <property type="entry name" value="NEUROPEPTIDES RECEPTOR"/>
    <property type="match status" value="1"/>
</dbReference>
<keyword evidence="2" id="KW-1003">Cell membrane</keyword>
<dbReference type="PROSITE" id="PS00237">
    <property type="entry name" value="G_PROTEIN_RECEP_F1_1"/>
    <property type="match status" value="1"/>
</dbReference>
<feature type="transmembrane region" description="Helical" evidence="10">
    <location>
        <begin position="76"/>
        <end position="97"/>
    </location>
</feature>
<accession>A0AAN4ZPR3</accession>
<evidence type="ECO:0000256" key="7">
    <source>
        <dbReference type="ARBA" id="ARBA00023170"/>
    </source>
</evidence>
<evidence type="ECO:0000256" key="4">
    <source>
        <dbReference type="ARBA" id="ARBA00022989"/>
    </source>
</evidence>
<comment type="similarity">
    <text evidence="9">Belongs to the G-protein coupled receptor 1 family.</text>
</comment>
<evidence type="ECO:0000256" key="3">
    <source>
        <dbReference type="ARBA" id="ARBA00022692"/>
    </source>
</evidence>
<dbReference type="PRINTS" id="PR00237">
    <property type="entry name" value="GPCRRHODOPSN"/>
</dbReference>
<evidence type="ECO:0000256" key="5">
    <source>
        <dbReference type="ARBA" id="ARBA00023040"/>
    </source>
</evidence>
<dbReference type="InterPro" id="IPR017452">
    <property type="entry name" value="GPCR_Rhodpsn_7TM"/>
</dbReference>
<evidence type="ECO:0000256" key="8">
    <source>
        <dbReference type="ARBA" id="ARBA00023224"/>
    </source>
</evidence>
<feature type="transmembrane region" description="Helical" evidence="10">
    <location>
        <begin position="300"/>
        <end position="323"/>
    </location>
</feature>
<dbReference type="SUPFAM" id="SSF81321">
    <property type="entry name" value="Family A G protein-coupled receptor-like"/>
    <property type="match status" value="1"/>
</dbReference>
<organism evidence="12 13">
    <name type="scientific">Pristionchus mayeri</name>
    <dbReference type="NCBI Taxonomy" id="1317129"/>
    <lineage>
        <taxon>Eukaryota</taxon>
        <taxon>Metazoa</taxon>
        <taxon>Ecdysozoa</taxon>
        <taxon>Nematoda</taxon>
        <taxon>Chromadorea</taxon>
        <taxon>Rhabditida</taxon>
        <taxon>Rhabditina</taxon>
        <taxon>Diplogasteromorpha</taxon>
        <taxon>Diplogasteroidea</taxon>
        <taxon>Neodiplogasteridae</taxon>
        <taxon>Pristionchus</taxon>
    </lineage>
</organism>
<comment type="caution">
    <text evidence="12">The sequence shown here is derived from an EMBL/GenBank/DDBJ whole genome shotgun (WGS) entry which is preliminary data.</text>
</comment>
<dbReference type="GO" id="GO:0004930">
    <property type="term" value="F:G protein-coupled receptor activity"/>
    <property type="evidence" value="ECO:0007669"/>
    <property type="project" value="UniProtKB-KW"/>
</dbReference>
<evidence type="ECO:0000256" key="9">
    <source>
        <dbReference type="RuleBase" id="RU000688"/>
    </source>
</evidence>
<feature type="transmembrane region" description="Helical" evidence="10">
    <location>
        <begin position="117"/>
        <end position="135"/>
    </location>
</feature>
<gene>
    <name evidence="12" type="ORF">PMAYCL1PPCAC_12658</name>
</gene>
<dbReference type="Pfam" id="PF00001">
    <property type="entry name" value="7tm_1"/>
    <property type="match status" value="1"/>
</dbReference>
<feature type="transmembrane region" description="Helical" evidence="10">
    <location>
        <begin position="156"/>
        <end position="175"/>
    </location>
</feature>
<comment type="subcellular location">
    <subcellularLocation>
        <location evidence="1">Cell membrane</location>
        <topology evidence="1">Multi-pass membrane protein</topology>
    </subcellularLocation>
</comment>
<dbReference type="GO" id="GO:0042277">
    <property type="term" value="F:peptide binding"/>
    <property type="evidence" value="ECO:0007669"/>
    <property type="project" value="TreeGrafter"/>
</dbReference>
<keyword evidence="5 9" id="KW-0297">G-protein coupled receptor</keyword>
<evidence type="ECO:0000256" key="6">
    <source>
        <dbReference type="ARBA" id="ARBA00023136"/>
    </source>
</evidence>
<keyword evidence="4 10" id="KW-1133">Transmembrane helix</keyword>
<keyword evidence="6 10" id="KW-0472">Membrane</keyword>
<evidence type="ECO:0000256" key="2">
    <source>
        <dbReference type="ARBA" id="ARBA00022475"/>
    </source>
</evidence>
<keyword evidence="13" id="KW-1185">Reference proteome</keyword>
<feature type="domain" description="G-protein coupled receptors family 1 profile" evidence="11">
    <location>
        <begin position="53"/>
        <end position="323"/>
    </location>
</feature>
<dbReference type="GO" id="GO:0005886">
    <property type="term" value="C:plasma membrane"/>
    <property type="evidence" value="ECO:0007669"/>
    <property type="project" value="UniProtKB-SubCell"/>
</dbReference>
<evidence type="ECO:0000256" key="10">
    <source>
        <dbReference type="SAM" id="Phobius"/>
    </source>
</evidence>
<dbReference type="PROSITE" id="PS50262">
    <property type="entry name" value="G_PROTEIN_RECEP_F1_2"/>
    <property type="match status" value="1"/>
</dbReference>
<dbReference type="Proteomes" id="UP001328107">
    <property type="component" value="Unassembled WGS sequence"/>
</dbReference>
<dbReference type="EMBL" id="BTRK01000003">
    <property type="protein sequence ID" value="GMR42463.1"/>
    <property type="molecule type" value="Genomic_DNA"/>
</dbReference>
<dbReference type="CDD" id="cd00637">
    <property type="entry name" value="7tm_classA_rhodopsin-like"/>
    <property type="match status" value="1"/>
</dbReference>
<feature type="transmembrane region" description="Helical" evidence="10">
    <location>
        <begin position="259"/>
        <end position="280"/>
    </location>
</feature>